<proteinExistence type="predicted"/>
<dbReference type="HOGENOM" id="CLU_1277621_0_0_1"/>
<dbReference type="EMBL" id="KN847362">
    <property type="protein sequence ID" value="KIW36328.1"/>
    <property type="molecule type" value="Genomic_DNA"/>
</dbReference>
<dbReference type="AlphaFoldDB" id="A0A0D2CZ70"/>
<dbReference type="OrthoDB" id="10494312at2759"/>
<dbReference type="VEuPathDB" id="FungiDB:PV06_11426"/>
<gene>
    <name evidence="2" type="ORF">PV06_11426</name>
</gene>
<dbReference type="Proteomes" id="UP000053342">
    <property type="component" value="Unassembled WGS sequence"/>
</dbReference>
<protein>
    <submittedName>
        <fullName evidence="2">Uncharacterized protein</fullName>
    </submittedName>
</protein>
<feature type="region of interest" description="Disordered" evidence="1">
    <location>
        <begin position="111"/>
        <end position="133"/>
    </location>
</feature>
<evidence type="ECO:0000256" key="1">
    <source>
        <dbReference type="SAM" id="MobiDB-lite"/>
    </source>
</evidence>
<accession>A0A0D2CZ70</accession>
<dbReference type="RefSeq" id="XP_016256544.1">
    <property type="nucleotide sequence ID" value="XM_016413096.1"/>
</dbReference>
<sequence>MLTIPTKKEFRDVAVLVTLPAEEFIPEPATEGFWRHLESAQEPNKHAQSLMEQYNKVYHPIILAYYGKKGLSLSRKEGPESWAYATKSFYILPNQVLVMIIVRDPQVAHHHDVDQTTSKGVKTPAPTASRKTTDQALTNKLNEERQVAILKSHDLPPSLGPFNCEVGEILALEGGKEGLSVRAGGIAARVIPYTIKRKGEEYSKCGKELTEAAVIS</sequence>
<keyword evidence="3" id="KW-1185">Reference proteome</keyword>
<evidence type="ECO:0000313" key="2">
    <source>
        <dbReference type="EMBL" id="KIW36328.1"/>
    </source>
</evidence>
<reference evidence="2 3" key="1">
    <citation type="submission" date="2015-01" db="EMBL/GenBank/DDBJ databases">
        <title>The Genome Sequence of Exophiala oligosperma CBS72588.</title>
        <authorList>
            <consortium name="The Broad Institute Genomics Platform"/>
            <person name="Cuomo C."/>
            <person name="de Hoog S."/>
            <person name="Gorbushina A."/>
            <person name="Stielow B."/>
            <person name="Teixiera M."/>
            <person name="Abouelleil A."/>
            <person name="Chapman S.B."/>
            <person name="Priest M."/>
            <person name="Young S.K."/>
            <person name="Wortman J."/>
            <person name="Nusbaum C."/>
            <person name="Birren B."/>
        </authorList>
    </citation>
    <scope>NUCLEOTIDE SEQUENCE [LARGE SCALE GENOMIC DNA]</scope>
    <source>
        <strain evidence="2 3">CBS 72588</strain>
    </source>
</reference>
<name>A0A0D2CZ70_9EURO</name>
<evidence type="ECO:0000313" key="3">
    <source>
        <dbReference type="Proteomes" id="UP000053342"/>
    </source>
</evidence>
<organism evidence="2 3">
    <name type="scientific">Exophiala oligosperma</name>
    <dbReference type="NCBI Taxonomy" id="215243"/>
    <lineage>
        <taxon>Eukaryota</taxon>
        <taxon>Fungi</taxon>
        <taxon>Dikarya</taxon>
        <taxon>Ascomycota</taxon>
        <taxon>Pezizomycotina</taxon>
        <taxon>Eurotiomycetes</taxon>
        <taxon>Chaetothyriomycetidae</taxon>
        <taxon>Chaetothyriales</taxon>
        <taxon>Herpotrichiellaceae</taxon>
        <taxon>Exophiala</taxon>
    </lineage>
</organism>
<dbReference type="GeneID" id="27363500"/>